<gene>
    <name evidence="1" type="ORF">EHUX00137_LOCUS40769</name>
</gene>
<protein>
    <submittedName>
        <fullName evidence="1">Uncharacterized protein</fullName>
    </submittedName>
</protein>
<accession>A0A7S3TME2</accession>
<organism evidence="1">
    <name type="scientific">Emiliania huxleyi</name>
    <name type="common">Coccolithophore</name>
    <name type="synonym">Pontosphaera huxleyi</name>
    <dbReference type="NCBI Taxonomy" id="2903"/>
    <lineage>
        <taxon>Eukaryota</taxon>
        <taxon>Haptista</taxon>
        <taxon>Haptophyta</taxon>
        <taxon>Prymnesiophyceae</taxon>
        <taxon>Isochrysidales</taxon>
        <taxon>Noelaerhabdaceae</taxon>
        <taxon>Emiliania</taxon>
    </lineage>
</organism>
<evidence type="ECO:0000313" key="1">
    <source>
        <dbReference type="EMBL" id="CAE0588219.1"/>
    </source>
</evidence>
<dbReference type="AlphaFoldDB" id="A0A7S3TME2"/>
<sequence>MFAFHAGLDPNTHTPRAFFITEWNELVEQIRTYLPAGRARAITLDLVAYIVMSMMQMLAFTPDTDGVLCYGKRNREVGSPARFADIKAWLLDADACPTDHILGEGVHGARDCAPGRA</sequence>
<proteinExistence type="predicted"/>
<dbReference type="EMBL" id="HBIR01052234">
    <property type="protein sequence ID" value="CAE0588219.1"/>
    <property type="molecule type" value="Transcribed_RNA"/>
</dbReference>
<reference evidence="1" key="1">
    <citation type="submission" date="2021-01" db="EMBL/GenBank/DDBJ databases">
        <authorList>
            <person name="Corre E."/>
            <person name="Pelletier E."/>
            <person name="Niang G."/>
            <person name="Scheremetjew M."/>
            <person name="Finn R."/>
            <person name="Kale V."/>
            <person name="Holt S."/>
            <person name="Cochrane G."/>
            <person name="Meng A."/>
            <person name="Brown T."/>
            <person name="Cohen L."/>
        </authorList>
    </citation>
    <scope>NUCLEOTIDE SEQUENCE</scope>
    <source>
        <strain evidence="1">379</strain>
    </source>
</reference>
<name>A0A7S3TME2_EMIHU</name>